<keyword evidence="2" id="KW-0732">Signal</keyword>
<keyword evidence="4" id="KW-1185">Reference proteome</keyword>
<gene>
    <name evidence="3" type="ORF">JY651_11675</name>
</gene>
<sequence>MSRQRVLCPPSAWKLGLTCLWLALPLSAGCDASTPRPTAEEGAVPLEASRAEAVTDPPEEPDVDLPLIPVSELRGPRGEALAAPVLATVRTPEDVVVEFIQVDGESIGLAIGGPETQSAVMEQVVARMSVAASPAAFYLAVAPSGSTVPLALQTHSDRVVAAGNWKPAGGMPAARQQSLGSAPSLGSSCLGVRAFGEGTLHENHGSCDDNWQADIDEETTWMRDDVIAFMPYVHAVSGSVFWDIQKRNCKRNACDWYTILRKTVPQGHVYFYPYVNLNDDYVANSRVTSNANNGVHQHYVGLCHDWHGRTLLYMDWAGGCAINFKSTPLFCNKLSDEGPDPSRIATSTAYDGSGNIFTCGPH</sequence>
<name>A0ABX7P4Z3_9BACT</name>
<reference evidence="3 4" key="1">
    <citation type="submission" date="2021-02" db="EMBL/GenBank/DDBJ databases">
        <title>De Novo genome assembly of isolated myxobacteria.</title>
        <authorList>
            <person name="Stevens D.C."/>
        </authorList>
    </citation>
    <scope>NUCLEOTIDE SEQUENCE [LARGE SCALE GENOMIC DNA]</scope>
    <source>
        <strain evidence="4">SCPEA02</strain>
    </source>
</reference>
<accession>A0ABX7P4Z3</accession>
<feature type="region of interest" description="Disordered" evidence="1">
    <location>
        <begin position="32"/>
        <end position="64"/>
    </location>
</feature>
<evidence type="ECO:0008006" key="5">
    <source>
        <dbReference type="Google" id="ProtNLM"/>
    </source>
</evidence>
<dbReference type="PROSITE" id="PS51257">
    <property type="entry name" value="PROKAR_LIPOPROTEIN"/>
    <property type="match status" value="1"/>
</dbReference>
<protein>
    <recommendedName>
        <fullName evidence="5">Lipoprotein</fullName>
    </recommendedName>
</protein>
<evidence type="ECO:0000256" key="1">
    <source>
        <dbReference type="SAM" id="MobiDB-lite"/>
    </source>
</evidence>
<organism evidence="3 4">
    <name type="scientific">Pyxidicoccus parkwayensis</name>
    <dbReference type="NCBI Taxonomy" id="2813578"/>
    <lineage>
        <taxon>Bacteria</taxon>
        <taxon>Pseudomonadati</taxon>
        <taxon>Myxococcota</taxon>
        <taxon>Myxococcia</taxon>
        <taxon>Myxococcales</taxon>
        <taxon>Cystobacterineae</taxon>
        <taxon>Myxococcaceae</taxon>
        <taxon>Pyxidicoccus</taxon>
    </lineage>
</organism>
<evidence type="ECO:0000313" key="4">
    <source>
        <dbReference type="Proteomes" id="UP000662747"/>
    </source>
</evidence>
<evidence type="ECO:0000313" key="3">
    <source>
        <dbReference type="EMBL" id="QSQ25544.1"/>
    </source>
</evidence>
<dbReference type="Proteomes" id="UP000662747">
    <property type="component" value="Chromosome"/>
</dbReference>
<dbReference type="EMBL" id="CP071090">
    <property type="protein sequence ID" value="QSQ25544.1"/>
    <property type="molecule type" value="Genomic_DNA"/>
</dbReference>
<proteinExistence type="predicted"/>
<dbReference type="RefSeq" id="WP_206727099.1">
    <property type="nucleotide sequence ID" value="NZ_CP071090.1"/>
</dbReference>
<evidence type="ECO:0000256" key="2">
    <source>
        <dbReference type="SAM" id="SignalP"/>
    </source>
</evidence>
<feature type="chain" id="PRO_5046169778" description="Lipoprotein" evidence="2">
    <location>
        <begin position="29"/>
        <end position="362"/>
    </location>
</feature>
<feature type="signal peptide" evidence="2">
    <location>
        <begin position="1"/>
        <end position="28"/>
    </location>
</feature>